<gene>
    <name evidence="2" type="ORF">EYF80_064548</name>
</gene>
<feature type="region of interest" description="Disordered" evidence="1">
    <location>
        <begin position="109"/>
        <end position="142"/>
    </location>
</feature>
<proteinExistence type="predicted"/>
<dbReference type="AlphaFoldDB" id="A0A4Z2E9W9"/>
<organism evidence="2 3">
    <name type="scientific">Liparis tanakae</name>
    <name type="common">Tanaka's snailfish</name>
    <dbReference type="NCBI Taxonomy" id="230148"/>
    <lineage>
        <taxon>Eukaryota</taxon>
        <taxon>Metazoa</taxon>
        <taxon>Chordata</taxon>
        <taxon>Craniata</taxon>
        <taxon>Vertebrata</taxon>
        <taxon>Euteleostomi</taxon>
        <taxon>Actinopterygii</taxon>
        <taxon>Neopterygii</taxon>
        <taxon>Teleostei</taxon>
        <taxon>Neoteleostei</taxon>
        <taxon>Acanthomorphata</taxon>
        <taxon>Eupercaria</taxon>
        <taxon>Perciformes</taxon>
        <taxon>Cottioidei</taxon>
        <taxon>Cottales</taxon>
        <taxon>Liparidae</taxon>
        <taxon>Liparis</taxon>
    </lineage>
</organism>
<comment type="caution">
    <text evidence="2">The sequence shown here is derived from an EMBL/GenBank/DDBJ whole genome shotgun (WGS) entry which is preliminary data.</text>
</comment>
<protein>
    <submittedName>
        <fullName evidence="2">Uncharacterized protein</fullName>
    </submittedName>
</protein>
<accession>A0A4Z2E9W9</accession>
<reference evidence="2 3" key="1">
    <citation type="submission" date="2019-03" db="EMBL/GenBank/DDBJ databases">
        <title>First draft genome of Liparis tanakae, snailfish: a comprehensive survey of snailfish specific genes.</title>
        <authorList>
            <person name="Kim W."/>
            <person name="Song I."/>
            <person name="Jeong J.-H."/>
            <person name="Kim D."/>
            <person name="Kim S."/>
            <person name="Ryu S."/>
            <person name="Song J.Y."/>
            <person name="Lee S.K."/>
        </authorList>
    </citation>
    <scope>NUCLEOTIDE SEQUENCE [LARGE SCALE GENOMIC DNA]</scope>
    <source>
        <tissue evidence="2">Muscle</tissue>
    </source>
</reference>
<evidence type="ECO:0000256" key="1">
    <source>
        <dbReference type="SAM" id="MobiDB-lite"/>
    </source>
</evidence>
<keyword evidence="3" id="KW-1185">Reference proteome</keyword>
<dbReference type="Proteomes" id="UP000314294">
    <property type="component" value="Unassembled WGS sequence"/>
</dbReference>
<dbReference type="EMBL" id="SRLO01012850">
    <property type="protein sequence ID" value="TNN25324.1"/>
    <property type="molecule type" value="Genomic_DNA"/>
</dbReference>
<feature type="compositionally biased region" description="Low complexity" evidence="1">
    <location>
        <begin position="124"/>
        <end position="134"/>
    </location>
</feature>
<evidence type="ECO:0000313" key="2">
    <source>
        <dbReference type="EMBL" id="TNN25324.1"/>
    </source>
</evidence>
<sequence length="142" mass="15568">MEHQERKPANHRAVNVCVASSSLTPVTREAHGYFVFITLGWSTAPAPRTPLALKRSTGPRSHAHLLQNVCIHACPAVNKYSQIRPQTPSRRVSLASVFQLKIMILRRSKQSRAPLHPPGNLITEESPGPSSSGSNICTHTHP</sequence>
<name>A0A4Z2E9W9_9TELE</name>
<evidence type="ECO:0000313" key="3">
    <source>
        <dbReference type="Proteomes" id="UP000314294"/>
    </source>
</evidence>